<evidence type="ECO:0000313" key="4">
    <source>
        <dbReference type="Proteomes" id="UP000606274"/>
    </source>
</evidence>
<comment type="caution">
    <text evidence="3">The sequence shown here is derived from an EMBL/GenBank/DDBJ whole genome shotgun (WGS) entry which is preliminary data.</text>
</comment>
<dbReference type="GO" id="GO:0042981">
    <property type="term" value="P:regulation of apoptotic process"/>
    <property type="evidence" value="ECO:0007669"/>
    <property type="project" value="InterPro"/>
</dbReference>
<evidence type="ECO:0000313" key="3">
    <source>
        <dbReference type="EMBL" id="KAF7709741.1"/>
    </source>
</evidence>
<dbReference type="AlphaFoldDB" id="A0A8T0BQX2"/>
<feature type="domain" description="CARD" evidence="2">
    <location>
        <begin position="1"/>
        <end position="73"/>
    </location>
</feature>
<dbReference type="InterPro" id="IPR001315">
    <property type="entry name" value="CARD"/>
</dbReference>
<evidence type="ECO:0000259" key="2">
    <source>
        <dbReference type="PROSITE" id="PS50209"/>
    </source>
</evidence>
<keyword evidence="4" id="KW-1185">Reference proteome</keyword>
<accession>A0A8T0BQX2</accession>
<dbReference type="PROSITE" id="PS50209">
    <property type="entry name" value="CARD"/>
    <property type="match status" value="1"/>
</dbReference>
<dbReference type="SUPFAM" id="SSF47986">
    <property type="entry name" value="DEATH domain"/>
    <property type="match status" value="1"/>
</dbReference>
<gene>
    <name evidence="3" type="ORF">HF521_016591</name>
</gene>
<dbReference type="CDD" id="cd01671">
    <property type="entry name" value="CARD"/>
    <property type="match status" value="1"/>
</dbReference>
<dbReference type="Proteomes" id="UP000606274">
    <property type="component" value="Unassembled WGS sequence"/>
</dbReference>
<dbReference type="Gene3D" id="1.10.533.10">
    <property type="entry name" value="Death Domain, Fas"/>
    <property type="match status" value="1"/>
</dbReference>
<evidence type="ECO:0000256" key="1">
    <source>
        <dbReference type="SAM" id="MobiDB-lite"/>
    </source>
</evidence>
<dbReference type="EMBL" id="JABFDY010000003">
    <property type="protein sequence ID" value="KAF7709741.1"/>
    <property type="molecule type" value="Genomic_DNA"/>
</dbReference>
<sequence length="246" mass="26823">MDQITTNKVKLIKWLRGDEFILQHVQSKKLITMDEYFSLKNGSDPGTQITKLLDLILSKGQTECIDFLELLKEEEVNESSPQLKEWITSVNTSEIKAASQSSVQSLETSDAPQSSIPSTGTSVTINASGISSVFNPMIVGSQISGLSMNMNGQRLCIDFLELLKEEEVNESSPQLKEWITSVNTSEIKAVPQNSVQSLETSAASQISVQSSGCSVTINSSAHVFRPSGAQISGLTLNINVRPQKQE</sequence>
<reference evidence="3" key="1">
    <citation type="submission" date="2020-08" db="EMBL/GenBank/DDBJ databases">
        <title>Chromosome-level assembly of Southern catfish (Silurus meridionalis) provides insights into visual adaptation to the nocturnal and benthic lifestyles.</title>
        <authorList>
            <person name="Zhang Y."/>
            <person name="Wang D."/>
            <person name="Peng Z."/>
        </authorList>
    </citation>
    <scope>NUCLEOTIDE SEQUENCE</scope>
    <source>
        <strain evidence="3">SWU-2019-XX</strain>
        <tissue evidence="3">Muscle</tissue>
    </source>
</reference>
<organism evidence="3 4">
    <name type="scientific">Silurus meridionalis</name>
    <name type="common">Southern catfish</name>
    <name type="synonym">Silurus soldatovi meridionalis</name>
    <dbReference type="NCBI Taxonomy" id="175797"/>
    <lineage>
        <taxon>Eukaryota</taxon>
        <taxon>Metazoa</taxon>
        <taxon>Chordata</taxon>
        <taxon>Craniata</taxon>
        <taxon>Vertebrata</taxon>
        <taxon>Euteleostomi</taxon>
        <taxon>Actinopterygii</taxon>
        <taxon>Neopterygii</taxon>
        <taxon>Teleostei</taxon>
        <taxon>Ostariophysi</taxon>
        <taxon>Siluriformes</taxon>
        <taxon>Siluridae</taxon>
        <taxon>Silurus</taxon>
    </lineage>
</organism>
<protein>
    <recommendedName>
        <fullName evidence="2">CARD domain-containing protein</fullName>
    </recommendedName>
</protein>
<dbReference type="InterPro" id="IPR011029">
    <property type="entry name" value="DEATH-like_dom_sf"/>
</dbReference>
<proteinExistence type="predicted"/>
<feature type="region of interest" description="Disordered" evidence="1">
    <location>
        <begin position="101"/>
        <end position="120"/>
    </location>
</feature>
<name>A0A8T0BQX2_SILME</name>